<keyword evidence="5" id="KW-0819">tRNA processing</keyword>
<dbReference type="Pfam" id="PF09341">
    <property type="entry name" value="Pcc1"/>
    <property type="match status" value="1"/>
</dbReference>
<dbReference type="InParanoid" id="A0A139WHW3"/>
<dbReference type="GO" id="GO:0000408">
    <property type="term" value="C:EKC/KEOPS complex"/>
    <property type="evidence" value="ECO:0000318"/>
    <property type="project" value="GO_Central"/>
</dbReference>
<evidence type="ECO:0000256" key="8">
    <source>
        <dbReference type="ARBA" id="ARBA00076355"/>
    </source>
</evidence>
<evidence type="ECO:0000313" key="10">
    <source>
        <dbReference type="Proteomes" id="UP000007266"/>
    </source>
</evidence>
<dbReference type="OrthoDB" id="10025739at2759"/>
<keyword evidence="4" id="KW-0963">Cytoplasm</keyword>
<accession>A0A139WHW3</accession>
<reference evidence="9 10" key="2">
    <citation type="journal article" date="2010" name="Nucleic Acids Res.">
        <title>BeetleBase in 2010: revisions to provide comprehensive genomic information for Tribolium castaneum.</title>
        <authorList>
            <person name="Kim H.S."/>
            <person name="Murphy T."/>
            <person name="Xia J."/>
            <person name="Caragea D."/>
            <person name="Park Y."/>
            <person name="Beeman R.W."/>
            <person name="Lorenzen M.D."/>
            <person name="Butcher S."/>
            <person name="Manak J.R."/>
            <person name="Brown S.J."/>
        </authorList>
    </citation>
    <scope>GENOME REANNOTATION</scope>
    <source>
        <strain evidence="9 10">Georgia GA2</strain>
    </source>
</reference>
<reference evidence="9 10" key="1">
    <citation type="journal article" date="2008" name="Nature">
        <title>The genome of the model beetle and pest Tribolium castaneum.</title>
        <authorList>
            <consortium name="Tribolium Genome Sequencing Consortium"/>
            <person name="Richards S."/>
            <person name="Gibbs R.A."/>
            <person name="Weinstock G.M."/>
            <person name="Brown S.J."/>
            <person name="Denell R."/>
            <person name="Beeman R.W."/>
            <person name="Gibbs R."/>
            <person name="Beeman R.W."/>
            <person name="Brown S.J."/>
            <person name="Bucher G."/>
            <person name="Friedrich M."/>
            <person name="Grimmelikhuijzen C.J."/>
            <person name="Klingler M."/>
            <person name="Lorenzen M."/>
            <person name="Richards S."/>
            <person name="Roth S."/>
            <person name="Schroder R."/>
            <person name="Tautz D."/>
            <person name="Zdobnov E.M."/>
            <person name="Muzny D."/>
            <person name="Gibbs R.A."/>
            <person name="Weinstock G.M."/>
            <person name="Attaway T."/>
            <person name="Bell S."/>
            <person name="Buhay C.J."/>
            <person name="Chandrabose M.N."/>
            <person name="Chavez D."/>
            <person name="Clerk-Blankenburg K.P."/>
            <person name="Cree A."/>
            <person name="Dao M."/>
            <person name="Davis C."/>
            <person name="Chacko J."/>
            <person name="Dinh H."/>
            <person name="Dugan-Rocha S."/>
            <person name="Fowler G."/>
            <person name="Garner T.T."/>
            <person name="Garnes J."/>
            <person name="Gnirke A."/>
            <person name="Hawes A."/>
            <person name="Hernandez J."/>
            <person name="Hines S."/>
            <person name="Holder M."/>
            <person name="Hume J."/>
            <person name="Jhangiani S.N."/>
            <person name="Joshi V."/>
            <person name="Khan Z.M."/>
            <person name="Jackson L."/>
            <person name="Kovar C."/>
            <person name="Kowis A."/>
            <person name="Lee S."/>
            <person name="Lewis L.R."/>
            <person name="Margolis J."/>
            <person name="Morgan M."/>
            <person name="Nazareth L.V."/>
            <person name="Nguyen N."/>
            <person name="Okwuonu G."/>
            <person name="Parker D."/>
            <person name="Richards S."/>
            <person name="Ruiz S.J."/>
            <person name="Santibanez J."/>
            <person name="Savard J."/>
            <person name="Scherer S.E."/>
            <person name="Schneider B."/>
            <person name="Sodergren E."/>
            <person name="Tautz D."/>
            <person name="Vattahil S."/>
            <person name="Villasana D."/>
            <person name="White C.S."/>
            <person name="Wright R."/>
            <person name="Park Y."/>
            <person name="Beeman R.W."/>
            <person name="Lord J."/>
            <person name="Oppert B."/>
            <person name="Lorenzen M."/>
            <person name="Brown S."/>
            <person name="Wang L."/>
            <person name="Savard J."/>
            <person name="Tautz D."/>
            <person name="Richards S."/>
            <person name="Weinstock G."/>
            <person name="Gibbs R.A."/>
            <person name="Liu Y."/>
            <person name="Worley K."/>
            <person name="Weinstock G."/>
            <person name="Elsik C.G."/>
            <person name="Reese J.T."/>
            <person name="Elhaik E."/>
            <person name="Landan G."/>
            <person name="Graur D."/>
            <person name="Arensburger P."/>
            <person name="Atkinson P."/>
            <person name="Beeman R.W."/>
            <person name="Beidler J."/>
            <person name="Brown S.J."/>
            <person name="Demuth J.P."/>
            <person name="Drury D.W."/>
            <person name="Du Y.Z."/>
            <person name="Fujiwara H."/>
            <person name="Lorenzen M."/>
            <person name="Maselli V."/>
            <person name="Osanai M."/>
            <person name="Park Y."/>
            <person name="Robertson H.M."/>
            <person name="Tu Z."/>
            <person name="Wang J.J."/>
            <person name="Wang S."/>
            <person name="Richards S."/>
            <person name="Song H."/>
            <person name="Zhang L."/>
            <person name="Sodergren E."/>
            <person name="Werner D."/>
            <person name="Stanke M."/>
            <person name="Morgenstern B."/>
            <person name="Solovyev V."/>
            <person name="Kosarev P."/>
            <person name="Brown G."/>
            <person name="Chen H.C."/>
            <person name="Ermolaeva O."/>
            <person name="Hlavina W."/>
            <person name="Kapustin Y."/>
            <person name="Kiryutin B."/>
            <person name="Kitts P."/>
            <person name="Maglott D."/>
            <person name="Pruitt K."/>
            <person name="Sapojnikov V."/>
            <person name="Souvorov A."/>
            <person name="Mackey A.J."/>
            <person name="Waterhouse R.M."/>
            <person name="Wyder S."/>
            <person name="Zdobnov E.M."/>
            <person name="Zdobnov E.M."/>
            <person name="Wyder S."/>
            <person name="Kriventseva E.V."/>
            <person name="Kadowaki T."/>
            <person name="Bork P."/>
            <person name="Aranda M."/>
            <person name="Bao R."/>
            <person name="Beermann A."/>
            <person name="Berns N."/>
            <person name="Bolognesi R."/>
            <person name="Bonneton F."/>
            <person name="Bopp D."/>
            <person name="Brown S.J."/>
            <person name="Bucher G."/>
            <person name="Butts T."/>
            <person name="Chaumot A."/>
            <person name="Denell R.E."/>
            <person name="Ferrier D.E."/>
            <person name="Friedrich M."/>
            <person name="Gordon C.M."/>
            <person name="Jindra M."/>
            <person name="Klingler M."/>
            <person name="Lan Q."/>
            <person name="Lattorff H.M."/>
            <person name="Laudet V."/>
            <person name="von Levetsow C."/>
            <person name="Liu Z."/>
            <person name="Lutz R."/>
            <person name="Lynch J.A."/>
            <person name="da Fonseca R.N."/>
            <person name="Posnien N."/>
            <person name="Reuter R."/>
            <person name="Roth S."/>
            <person name="Savard J."/>
            <person name="Schinko J.B."/>
            <person name="Schmitt C."/>
            <person name="Schoppmeier M."/>
            <person name="Schroder R."/>
            <person name="Shippy T.D."/>
            <person name="Simonnet F."/>
            <person name="Marques-Souza H."/>
            <person name="Tautz D."/>
            <person name="Tomoyasu Y."/>
            <person name="Trauner J."/>
            <person name="Van der Zee M."/>
            <person name="Vervoort M."/>
            <person name="Wittkopp N."/>
            <person name="Wimmer E.A."/>
            <person name="Yang X."/>
            <person name="Jones A.K."/>
            <person name="Sattelle D.B."/>
            <person name="Ebert P.R."/>
            <person name="Nelson D."/>
            <person name="Scott J.G."/>
            <person name="Beeman R.W."/>
            <person name="Muthukrishnan S."/>
            <person name="Kramer K.J."/>
            <person name="Arakane Y."/>
            <person name="Beeman R.W."/>
            <person name="Zhu Q."/>
            <person name="Hogenkamp D."/>
            <person name="Dixit R."/>
            <person name="Oppert B."/>
            <person name="Jiang H."/>
            <person name="Zou Z."/>
            <person name="Marshall J."/>
            <person name="Elpidina E."/>
            <person name="Vinokurov K."/>
            <person name="Oppert C."/>
            <person name="Zou Z."/>
            <person name="Evans J."/>
            <person name="Lu Z."/>
            <person name="Zhao P."/>
            <person name="Sumathipala N."/>
            <person name="Altincicek B."/>
            <person name="Vilcinskas A."/>
            <person name="Williams M."/>
            <person name="Hultmark D."/>
            <person name="Hetru C."/>
            <person name="Jiang H."/>
            <person name="Grimmelikhuijzen C.J."/>
            <person name="Hauser F."/>
            <person name="Cazzamali G."/>
            <person name="Williamson M."/>
            <person name="Park Y."/>
            <person name="Li B."/>
            <person name="Tanaka Y."/>
            <person name="Predel R."/>
            <person name="Neupert S."/>
            <person name="Schachtner J."/>
            <person name="Verleyen P."/>
            <person name="Raible F."/>
            <person name="Bork P."/>
            <person name="Friedrich M."/>
            <person name="Walden K.K."/>
            <person name="Robertson H.M."/>
            <person name="Angeli S."/>
            <person name="Foret S."/>
            <person name="Bucher G."/>
            <person name="Schuetz S."/>
            <person name="Maleszka R."/>
            <person name="Wimmer E.A."/>
            <person name="Beeman R.W."/>
            <person name="Lorenzen M."/>
            <person name="Tomoyasu Y."/>
            <person name="Miller S.C."/>
            <person name="Grossmann D."/>
            <person name="Bucher G."/>
        </authorList>
    </citation>
    <scope>NUCLEOTIDE SEQUENCE [LARGE SCALE GENOMIC DNA]</scope>
    <source>
        <strain evidence="9 10">Georgia GA2</strain>
    </source>
</reference>
<dbReference type="GO" id="GO:0005737">
    <property type="term" value="C:cytoplasm"/>
    <property type="evidence" value="ECO:0007669"/>
    <property type="project" value="UniProtKB-SubCell"/>
</dbReference>
<dbReference type="InterPro" id="IPR015419">
    <property type="entry name" value="CTAG/Pcc1"/>
</dbReference>
<dbReference type="FunFam" id="3.30.310.50:FF:000005">
    <property type="entry name" value="L antigen family member 3"/>
    <property type="match status" value="1"/>
</dbReference>
<dbReference type="GO" id="GO:0005634">
    <property type="term" value="C:nucleus"/>
    <property type="evidence" value="ECO:0007669"/>
    <property type="project" value="UniProtKB-SubCell"/>
</dbReference>
<evidence type="ECO:0000256" key="7">
    <source>
        <dbReference type="ARBA" id="ARBA00053047"/>
    </source>
</evidence>
<evidence type="ECO:0000256" key="2">
    <source>
        <dbReference type="ARBA" id="ARBA00004496"/>
    </source>
</evidence>
<evidence type="ECO:0000256" key="3">
    <source>
        <dbReference type="ARBA" id="ARBA00007073"/>
    </source>
</evidence>
<sequence length="94" mass="10742">MADANNLKIDIEVPFPSERFAEIAYHVLRVEKEPKRSGVTKEITYHKNILHVKFSAQLARQLRVAVSSFFDNLNLMSETIEFAGDPVSSTYSHF</sequence>
<keyword evidence="6" id="KW-0539">Nucleus</keyword>
<dbReference type="OMA" id="HAKIAYR"/>
<dbReference type="PANTHER" id="PTHR31283">
    <property type="entry name" value="EKC/KEOPS COMPLEX SUBUNIT PCC1 FAMILY MEMBER"/>
    <property type="match status" value="1"/>
</dbReference>
<dbReference type="Proteomes" id="UP000007266">
    <property type="component" value="Linkage group 5"/>
</dbReference>
<name>A0A139WHW3_TRICA</name>
<evidence type="ECO:0000256" key="5">
    <source>
        <dbReference type="ARBA" id="ARBA00022694"/>
    </source>
</evidence>
<dbReference type="GO" id="GO:0070525">
    <property type="term" value="P:tRNA threonylcarbamoyladenosine metabolic process"/>
    <property type="evidence" value="ECO:0000318"/>
    <property type="project" value="GO_Central"/>
</dbReference>
<dbReference type="KEGG" id="tca:103313215"/>
<evidence type="ECO:0000256" key="6">
    <source>
        <dbReference type="ARBA" id="ARBA00023242"/>
    </source>
</evidence>
<dbReference type="STRING" id="7070.A0A139WHW3"/>
<dbReference type="EMBL" id="KQ971343">
    <property type="protein sequence ID" value="KYB27484.1"/>
    <property type="molecule type" value="Genomic_DNA"/>
</dbReference>
<organism evidence="9 10">
    <name type="scientific">Tribolium castaneum</name>
    <name type="common">Red flour beetle</name>
    <dbReference type="NCBI Taxonomy" id="7070"/>
    <lineage>
        <taxon>Eukaryota</taxon>
        <taxon>Metazoa</taxon>
        <taxon>Ecdysozoa</taxon>
        <taxon>Arthropoda</taxon>
        <taxon>Hexapoda</taxon>
        <taxon>Insecta</taxon>
        <taxon>Pterygota</taxon>
        <taxon>Neoptera</taxon>
        <taxon>Endopterygota</taxon>
        <taxon>Coleoptera</taxon>
        <taxon>Polyphaga</taxon>
        <taxon>Cucujiformia</taxon>
        <taxon>Tenebrionidae</taxon>
        <taxon>Tenebrionidae incertae sedis</taxon>
        <taxon>Tribolium</taxon>
    </lineage>
</organism>
<protein>
    <recommendedName>
        <fullName evidence="8">L antigen family member 3</fullName>
    </recommendedName>
</protein>
<dbReference type="PANTHER" id="PTHR31283:SF5">
    <property type="entry name" value="EKC_KEOPS COMPLEX SUBUNIT LAGE3"/>
    <property type="match status" value="1"/>
</dbReference>
<dbReference type="FunCoup" id="A0A139WHW3">
    <property type="interactions" value="4"/>
</dbReference>
<evidence type="ECO:0000256" key="1">
    <source>
        <dbReference type="ARBA" id="ARBA00004123"/>
    </source>
</evidence>
<gene>
    <name evidence="9" type="primary">AUGUSTUS-3.0.2_34712</name>
    <name evidence="9" type="ORF">TcasGA2_TC034712</name>
</gene>
<proteinExistence type="inferred from homology"/>
<evidence type="ECO:0000256" key="4">
    <source>
        <dbReference type="ARBA" id="ARBA00022490"/>
    </source>
</evidence>
<evidence type="ECO:0000313" key="9">
    <source>
        <dbReference type="EMBL" id="KYB27484.1"/>
    </source>
</evidence>
<dbReference type="Gene3D" id="3.30.310.50">
    <property type="entry name" value="Alpha-D-phosphohexomutase, C-terminal domain"/>
    <property type="match status" value="1"/>
</dbReference>
<keyword evidence="10" id="KW-1185">Reference proteome</keyword>
<comment type="function">
    <text evidence="7">Component of the EKC/KEOPS complex that is required for the formation of a threonylcarbamoyl group on adenosine at position 37 (t(6)A37) in tRNAs that read codons beginning with adenine. The complex is probably involved in the transfer of the threonylcarbamoyl moiety of threonylcarbamoyl-AMP (TC-AMP) to the N6 group of A37. LAGE3 functions as a dimerization module for the complex.</text>
</comment>
<comment type="subcellular location">
    <subcellularLocation>
        <location evidence="2">Cytoplasm</location>
    </subcellularLocation>
    <subcellularLocation>
        <location evidence="1">Nucleus</location>
    </subcellularLocation>
</comment>
<dbReference type="GO" id="GO:0008033">
    <property type="term" value="P:tRNA processing"/>
    <property type="evidence" value="ECO:0007669"/>
    <property type="project" value="UniProtKB-KW"/>
</dbReference>
<dbReference type="AlphaFoldDB" id="A0A139WHW3"/>
<comment type="similarity">
    <text evidence="3">Belongs to the CTAG/PCC1 family.</text>
</comment>